<name>A0A222GDL0_9GAMM</name>
<keyword evidence="2" id="KW-1185">Reference proteome</keyword>
<reference evidence="1 2" key="1">
    <citation type="submission" date="2017-08" db="EMBL/GenBank/DDBJ databases">
        <title>Complete genome of Colwellia sp. NB097-1, a psychrophile bacterium ioslated from Bering Sea.</title>
        <authorList>
            <person name="Chen X."/>
        </authorList>
    </citation>
    <scope>NUCLEOTIDE SEQUENCE [LARGE SCALE GENOMIC DNA]</scope>
    <source>
        <strain evidence="1 2">NB097-1</strain>
    </source>
</reference>
<accession>A0A222GDL0</accession>
<evidence type="ECO:0000313" key="1">
    <source>
        <dbReference type="EMBL" id="ASP49782.1"/>
    </source>
</evidence>
<evidence type="ECO:0000313" key="2">
    <source>
        <dbReference type="Proteomes" id="UP000202259"/>
    </source>
</evidence>
<dbReference type="OrthoDB" id="6396049at2"/>
<organism evidence="1 2">
    <name type="scientific">Cognaticolwellia beringensis</name>
    <dbReference type="NCBI Taxonomy" id="1967665"/>
    <lineage>
        <taxon>Bacteria</taxon>
        <taxon>Pseudomonadati</taxon>
        <taxon>Pseudomonadota</taxon>
        <taxon>Gammaproteobacteria</taxon>
        <taxon>Alteromonadales</taxon>
        <taxon>Colwelliaceae</taxon>
        <taxon>Cognaticolwellia</taxon>
    </lineage>
</organism>
<dbReference type="RefSeq" id="WP_081154165.1">
    <property type="nucleotide sequence ID" value="NZ_CP020465.1"/>
</dbReference>
<dbReference type="EMBL" id="CP020465">
    <property type="protein sequence ID" value="ASP49782.1"/>
    <property type="molecule type" value="Genomic_DNA"/>
</dbReference>
<gene>
    <name evidence="1" type="ORF">B5D82_19595</name>
</gene>
<protein>
    <recommendedName>
        <fullName evidence="3">Exo-alpha-sialidase</fullName>
    </recommendedName>
</protein>
<proteinExistence type="predicted"/>
<dbReference type="Proteomes" id="UP000202259">
    <property type="component" value="Chromosome"/>
</dbReference>
<sequence length="364" mass="41386">MQCSHKSVRKQLFILITFMIGMFSLSANELPLQKESISRIEYPPEIQYISALIQSKDTSTLVYESWKGFEMNEGDLHYSELNVLNEKIYFDTAKVVLPNKKTLIRSSISHVIIDGVDWLYFIESNGFNSEAIAYRAKFKDSALVEQEKISLEVPLSSSSNARWSVMKNNNVALVYTDKKCCKLYFSISKDGVKFETPRYIGNTGFMPHLSSFSDGKLLYLFQKSFRSSKEKPNGKPIYITKSHFRVSNNYGQTWSEYTPITLTDDTVHDAKAILRLDGNIDIYYVYPIQEGKGLSLWRKCININGGLGNEELVVQHDFGNIAKPSIHRIENGKMLVTFVEQGKVVLEGEHNIYGAIISADSECI</sequence>
<evidence type="ECO:0008006" key="3">
    <source>
        <dbReference type="Google" id="ProtNLM"/>
    </source>
</evidence>
<dbReference type="AlphaFoldDB" id="A0A222GDL0"/>
<dbReference type="InterPro" id="IPR036278">
    <property type="entry name" value="Sialidase_sf"/>
</dbReference>
<dbReference type="KEGG" id="cber:B5D82_19595"/>
<dbReference type="SUPFAM" id="SSF50939">
    <property type="entry name" value="Sialidases"/>
    <property type="match status" value="1"/>
</dbReference>